<organism evidence="3">
    <name type="scientific">Streptomyces tabacisoli</name>
    <dbReference type="NCBI Taxonomy" id="3156398"/>
    <lineage>
        <taxon>Bacteria</taxon>
        <taxon>Bacillati</taxon>
        <taxon>Actinomycetota</taxon>
        <taxon>Actinomycetes</taxon>
        <taxon>Kitasatosporales</taxon>
        <taxon>Streptomycetaceae</taxon>
        <taxon>Streptomyces</taxon>
    </lineage>
</organism>
<sequence length="233" mass="24490">MNGPTVAPAAPTGLRRMWQPAALPWTGGVATLLVTFLTAAVLVSSDGTVAGDSALHTWSLAHRSQTAVSIARFVTDSGTSVWPYLITFAAGFLTGTTSRLRLIRGSAALAVLLAGQGIRFVAMSLIARPRPPRSDWATHASGFSMPSGHTTTSALAAGLVCWAVTRTAHRTAARCLRITAVGWAVCVALTRIYLGVHWASDILAGWLLAVAWLAFLGALLAPLERRTVPPAQN</sequence>
<evidence type="ECO:0000313" key="3">
    <source>
        <dbReference type="EMBL" id="XCJ68515.1"/>
    </source>
</evidence>
<dbReference type="InterPro" id="IPR036938">
    <property type="entry name" value="PAP2/HPO_sf"/>
</dbReference>
<feature type="transmembrane region" description="Helical" evidence="1">
    <location>
        <begin position="81"/>
        <end position="100"/>
    </location>
</feature>
<protein>
    <submittedName>
        <fullName evidence="3">Phosphatase PAP2 family protein</fullName>
    </submittedName>
</protein>
<dbReference type="CDD" id="cd03392">
    <property type="entry name" value="PAP2_like_2"/>
    <property type="match status" value="1"/>
</dbReference>
<dbReference type="AlphaFoldDB" id="A0AAU8IJM4"/>
<dbReference type="KEGG" id="stac:ABII15_00455"/>
<feature type="transmembrane region" description="Helical" evidence="1">
    <location>
        <begin position="21"/>
        <end position="43"/>
    </location>
</feature>
<feature type="transmembrane region" description="Helical" evidence="1">
    <location>
        <begin position="176"/>
        <end position="196"/>
    </location>
</feature>
<feature type="transmembrane region" description="Helical" evidence="1">
    <location>
        <begin position="147"/>
        <end position="164"/>
    </location>
</feature>
<reference evidence="3" key="1">
    <citation type="submission" date="2024-06" db="EMBL/GenBank/DDBJ databases">
        <title>Streptomyces sp. strain HUAS MG91 genome sequences.</title>
        <authorList>
            <person name="Mo P."/>
        </authorList>
    </citation>
    <scope>NUCLEOTIDE SEQUENCE</scope>
    <source>
        <strain evidence="3">HUAS MG91</strain>
    </source>
</reference>
<feature type="transmembrane region" description="Helical" evidence="1">
    <location>
        <begin position="202"/>
        <end position="223"/>
    </location>
</feature>
<dbReference type="PANTHER" id="PTHR14969:SF13">
    <property type="entry name" value="AT30094P"/>
    <property type="match status" value="1"/>
</dbReference>
<dbReference type="RefSeq" id="WP_353940201.1">
    <property type="nucleotide sequence ID" value="NZ_CP159534.1"/>
</dbReference>
<accession>A0AAU8IJM4</accession>
<gene>
    <name evidence="3" type="ORF">ABII15_00455</name>
</gene>
<dbReference type="PANTHER" id="PTHR14969">
    <property type="entry name" value="SPHINGOSINE-1-PHOSPHATE PHOSPHOHYDROLASE"/>
    <property type="match status" value="1"/>
</dbReference>
<dbReference type="Pfam" id="PF01569">
    <property type="entry name" value="PAP2"/>
    <property type="match status" value="1"/>
</dbReference>
<dbReference type="SMART" id="SM00014">
    <property type="entry name" value="acidPPc"/>
    <property type="match status" value="1"/>
</dbReference>
<feature type="domain" description="Phosphatidic acid phosphatase type 2/haloperoxidase" evidence="2">
    <location>
        <begin position="103"/>
        <end position="217"/>
    </location>
</feature>
<keyword evidence="1" id="KW-0812">Transmembrane</keyword>
<keyword evidence="1" id="KW-1133">Transmembrane helix</keyword>
<dbReference type="EMBL" id="CP159534">
    <property type="protein sequence ID" value="XCJ68515.1"/>
    <property type="molecule type" value="Genomic_DNA"/>
</dbReference>
<dbReference type="InterPro" id="IPR000326">
    <property type="entry name" value="PAP2/HPO"/>
</dbReference>
<proteinExistence type="predicted"/>
<evidence type="ECO:0000256" key="1">
    <source>
        <dbReference type="SAM" id="Phobius"/>
    </source>
</evidence>
<dbReference type="SUPFAM" id="SSF48317">
    <property type="entry name" value="Acid phosphatase/Vanadium-dependent haloperoxidase"/>
    <property type="match status" value="1"/>
</dbReference>
<name>A0AAU8IJM4_9ACTN</name>
<feature type="transmembrane region" description="Helical" evidence="1">
    <location>
        <begin position="107"/>
        <end position="127"/>
    </location>
</feature>
<dbReference type="Gene3D" id="1.20.144.10">
    <property type="entry name" value="Phosphatidic acid phosphatase type 2/haloperoxidase"/>
    <property type="match status" value="1"/>
</dbReference>
<keyword evidence="1" id="KW-0472">Membrane</keyword>
<evidence type="ECO:0000259" key="2">
    <source>
        <dbReference type="SMART" id="SM00014"/>
    </source>
</evidence>